<reference evidence="2 3" key="1">
    <citation type="submission" date="2021-01" db="EMBL/GenBank/DDBJ databases">
        <title>Roseomonas sp. nov, a bacterium isolated from an oil production mixture in Yumen Oilfield.</title>
        <authorList>
            <person name="Wu D."/>
        </authorList>
    </citation>
    <scope>NUCLEOTIDE SEQUENCE [LARGE SCALE GENOMIC DNA]</scope>
    <source>
        <strain evidence="2 3">ROY-5-3</strain>
    </source>
</reference>
<name>A0ABS6HBR7_9PROT</name>
<dbReference type="PIRSF" id="PIRSF012337">
    <property type="entry name" value="gp45"/>
    <property type="match status" value="1"/>
</dbReference>
<keyword evidence="3" id="KW-1185">Reference proteome</keyword>
<gene>
    <name evidence="2" type="ORF">JJQ90_18885</name>
</gene>
<sequence>MTAGLDRLYARLMSMVAIGRVAASTALGGRGARRMQVRFDTAEIRDETPLLQAYGFASRPKVGADVVVLFPGGNRAAGFIVATNDRRYQVEIEEGEAVIHDDLGQRIHLTRAGIVIDGAGLPITLRNAPMTTIEGALTVTEDVIIGGRSFNAHTHTETDSETLPPS</sequence>
<dbReference type="InterPro" id="IPR013046">
    <property type="entry name" value="GpV/Gp45"/>
</dbReference>
<organism evidence="2 3">
    <name type="scientific">Falsiroseomonas oleicola</name>
    <dbReference type="NCBI Taxonomy" id="2801474"/>
    <lineage>
        <taxon>Bacteria</taxon>
        <taxon>Pseudomonadati</taxon>
        <taxon>Pseudomonadota</taxon>
        <taxon>Alphaproteobacteria</taxon>
        <taxon>Acetobacterales</taxon>
        <taxon>Roseomonadaceae</taxon>
        <taxon>Falsiroseomonas</taxon>
    </lineage>
</organism>
<evidence type="ECO:0000259" key="1">
    <source>
        <dbReference type="Pfam" id="PF06890"/>
    </source>
</evidence>
<dbReference type="Pfam" id="PF06890">
    <property type="entry name" value="Phage_Mu_Gp45"/>
    <property type="match status" value="1"/>
</dbReference>
<dbReference type="EMBL" id="JAERQM010000006">
    <property type="protein sequence ID" value="MBU8545796.1"/>
    <property type="molecule type" value="Genomic_DNA"/>
</dbReference>
<dbReference type="Proteomes" id="UP000689967">
    <property type="component" value="Unassembled WGS sequence"/>
</dbReference>
<comment type="caution">
    <text evidence="2">The sequence shown here is derived from an EMBL/GenBank/DDBJ whole genome shotgun (WGS) entry which is preliminary data.</text>
</comment>
<dbReference type="RefSeq" id="WP_216877824.1">
    <property type="nucleotide sequence ID" value="NZ_JAERQM010000006.1"/>
</dbReference>
<accession>A0ABS6HBR7</accession>
<dbReference type="InterPro" id="IPR014462">
    <property type="entry name" value="Phage_Mu_Gp45"/>
</dbReference>
<proteinExistence type="predicted"/>
<dbReference type="InterPro" id="IPR053861">
    <property type="entry name" value="Phage_Mu_Gp45_N"/>
</dbReference>
<protein>
    <submittedName>
        <fullName evidence="2">Phage baseplate assembly protein</fullName>
    </submittedName>
</protein>
<evidence type="ECO:0000313" key="2">
    <source>
        <dbReference type="EMBL" id="MBU8545796.1"/>
    </source>
</evidence>
<dbReference type="NCBIfam" id="TIGR01644">
    <property type="entry name" value="phage_P2_V"/>
    <property type="match status" value="1"/>
</dbReference>
<evidence type="ECO:0000313" key="3">
    <source>
        <dbReference type="Proteomes" id="UP000689967"/>
    </source>
</evidence>
<feature type="domain" description="Bacteriophage Mu Gp45 N-terminal" evidence="1">
    <location>
        <begin position="32"/>
        <end position="87"/>
    </location>
</feature>